<comment type="caution">
    <text evidence="1">The sequence shown here is derived from an EMBL/GenBank/DDBJ whole genome shotgun (WGS) entry which is preliminary data.</text>
</comment>
<gene>
    <name evidence="1" type="ORF">IPK02_01015</name>
</gene>
<organism evidence="1 2">
    <name type="scientific">Candidatus Accumulibacter affinis</name>
    <dbReference type="NCBI Taxonomy" id="2954384"/>
    <lineage>
        <taxon>Bacteria</taxon>
        <taxon>Pseudomonadati</taxon>
        <taxon>Pseudomonadota</taxon>
        <taxon>Betaproteobacteria</taxon>
        <taxon>Candidatus Accumulibacter</taxon>
    </lineage>
</organism>
<evidence type="ECO:0000313" key="1">
    <source>
        <dbReference type="EMBL" id="MBK7952646.1"/>
    </source>
</evidence>
<dbReference type="EMBL" id="JADJOT010000001">
    <property type="protein sequence ID" value="MBK7952646.1"/>
    <property type="molecule type" value="Genomic_DNA"/>
</dbReference>
<dbReference type="AlphaFoldDB" id="A0A935W1V5"/>
<accession>A0A935W1V5</accession>
<reference evidence="1 2" key="1">
    <citation type="submission" date="2020-10" db="EMBL/GenBank/DDBJ databases">
        <title>Connecting structure to function with the recovery of over 1000 high-quality activated sludge metagenome-assembled genomes encoding full-length rRNA genes using long-read sequencing.</title>
        <authorList>
            <person name="Singleton C.M."/>
            <person name="Petriglieri F."/>
            <person name="Kristensen J.M."/>
            <person name="Kirkegaard R.H."/>
            <person name="Michaelsen T.Y."/>
            <person name="Andersen M.H."/>
            <person name="Karst S.M."/>
            <person name="Dueholm M.S."/>
            <person name="Nielsen P.H."/>
            <person name="Albertsen M."/>
        </authorList>
    </citation>
    <scope>NUCLEOTIDE SEQUENCE [LARGE SCALE GENOMIC DNA]</scope>
    <source>
        <strain evidence="1">Fred_18-Q3-R57-64_BAT3C.720</strain>
    </source>
</reference>
<name>A0A935W1V5_9PROT</name>
<dbReference type="Proteomes" id="UP000706151">
    <property type="component" value="Unassembled WGS sequence"/>
</dbReference>
<proteinExistence type="predicted"/>
<evidence type="ECO:0000313" key="2">
    <source>
        <dbReference type="Proteomes" id="UP000706151"/>
    </source>
</evidence>
<protein>
    <submittedName>
        <fullName evidence="1">Uncharacterized protein</fullName>
    </submittedName>
</protein>
<sequence length="74" mass="8142">MDTRTSLPDNEATTASPESVNLAQNMTMSSFELQIRDPWTLPYLRMVGALIDALHMQIGRVPPASLHEFAEGIG</sequence>